<feature type="region of interest" description="Disordered" evidence="1">
    <location>
        <begin position="1"/>
        <end position="37"/>
    </location>
</feature>
<organism evidence="2 3">
    <name type="scientific">Cerrena zonata</name>
    <dbReference type="NCBI Taxonomy" id="2478898"/>
    <lineage>
        <taxon>Eukaryota</taxon>
        <taxon>Fungi</taxon>
        <taxon>Dikarya</taxon>
        <taxon>Basidiomycota</taxon>
        <taxon>Agaricomycotina</taxon>
        <taxon>Agaricomycetes</taxon>
        <taxon>Polyporales</taxon>
        <taxon>Cerrenaceae</taxon>
        <taxon>Cerrena</taxon>
    </lineage>
</organism>
<feature type="compositionally biased region" description="Polar residues" evidence="1">
    <location>
        <begin position="1"/>
        <end position="12"/>
    </location>
</feature>
<dbReference type="AlphaFoldDB" id="A0AAW0GWS7"/>
<dbReference type="Proteomes" id="UP001385951">
    <property type="component" value="Unassembled WGS sequence"/>
</dbReference>
<evidence type="ECO:0000313" key="3">
    <source>
        <dbReference type="Proteomes" id="UP001385951"/>
    </source>
</evidence>
<protein>
    <submittedName>
        <fullName evidence="2">Uncharacterized protein</fullName>
    </submittedName>
</protein>
<feature type="compositionally biased region" description="Low complexity" evidence="1">
    <location>
        <begin position="103"/>
        <end position="127"/>
    </location>
</feature>
<evidence type="ECO:0000256" key="1">
    <source>
        <dbReference type="SAM" id="MobiDB-lite"/>
    </source>
</evidence>
<feature type="compositionally biased region" description="Low complexity" evidence="1">
    <location>
        <begin position="19"/>
        <end position="31"/>
    </location>
</feature>
<feature type="region of interest" description="Disordered" evidence="1">
    <location>
        <begin position="51"/>
        <end position="80"/>
    </location>
</feature>
<proteinExistence type="predicted"/>
<evidence type="ECO:0000313" key="2">
    <source>
        <dbReference type="EMBL" id="KAK7695178.1"/>
    </source>
</evidence>
<reference evidence="2 3" key="1">
    <citation type="submission" date="2022-09" db="EMBL/GenBank/DDBJ databases">
        <authorList>
            <person name="Palmer J.M."/>
        </authorList>
    </citation>
    <scope>NUCLEOTIDE SEQUENCE [LARGE SCALE GENOMIC DNA]</scope>
    <source>
        <strain evidence="2 3">DSM 7382</strain>
    </source>
</reference>
<gene>
    <name evidence="2" type="ORF">QCA50_002368</name>
</gene>
<name>A0AAW0GWS7_9APHY</name>
<feature type="region of interest" description="Disordered" evidence="1">
    <location>
        <begin position="93"/>
        <end position="127"/>
    </location>
</feature>
<keyword evidence="3" id="KW-1185">Reference proteome</keyword>
<accession>A0AAW0GWS7</accession>
<feature type="compositionally biased region" description="Basic and acidic residues" evidence="1">
    <location>
        <begin position="65"/>
        <end position="79"/>
    </location>
</feature>
<sequence length="341" mass="37279">MACSYQTHSPSPLSGRVRTSNSEKSTQSSSTKDQCGASGLFKRLLTMKLTRKANTTKASNGNGDRYTHPYKNEPSRYEQDSLVQRVSEALLLHGSRRRHARSDSFSSTSSSSSGDTPSLYSGSSSGASTPYSSVIFTPLDTPSQSPSKKVERRKTIYTIPPEGPQAIFDEVQAASRSPPPLTHASDSSDAHPAKRTIKYRRATPSQTTAVIENTGLIDLSCQPFNRPLNRPARSKASALHAALRNREMDPLPSQTSFPVSSSQVFKLPPLPRYNPFVRPRAESLSSLNHCNPIKYSSLPQSPVLTRSRSAPTVTEGGRSKAFSKASFIPHPDPFFYEGLFL</sequence>
<comment type="caution">
    <text evidence="2">The sequence shown here is derived from an EMBL/GenBank/DDBJ whole genome shotgun (WGS) entry which is preliminary data.</text>
</comment>
<feature type="compositionally biased region" description="Polar residues" evidence="1">
    <location>
        <begin position="52"/>
        <end position="62"/>
    </location>
</feature>
<feature type="region of interest" description="Disordered" evidence="1">
    <location>
        <begin position="173"/>
        <end position="193"/>
    </location>
</feature>
<dbReference type="EMBL" id="JASBNA010000002">
    <property type="protein sequence ID" value="KAK7695178.1"/>
    <property type="molecule type" value="Genomic_DNA"/>
</dbReference>